<feature type="compositionally biased region" description="Polar residues" evidence="1">
    <location>
        <begin position="1"/>
        <end position="26"/>
    </location>
</feature>
<keyword evidence="3" id="KW-1185">Reference proteome</keyword>
<sequence length="185" mass="20895">MNNFQPLNYASAQQQQMPAQTANSSSTKRKFEGDSSEQFVKAKRLHFLENKTSQLIKEEIEEKNELLQQLMPAITYASPDYKPSPNAIANFANSSMDITSPASFGMITPPTEQQPLPLQMQETVNNVDVVMVDDDYTDEDESLQTPSYMNCYSSYITTDIGEDLENGGYTGQLERGWSEMFNEMN</sequence>
<dbReference type="VEuPathDB" id="FungiDB:HMPREF1544_03332"/>
<gene>
    <name evidence="2" type="ORF">HMPREF1544_03332</name>
</gene>
<proteinExistence type="predicted"/>
<evidence type="ECO:0000313" key="2">
    <source>
        <dbReference type="EMBL" id="EPB89811.1"/>
    </source>
</evidence>
<protein>
    <submittedName>
        <fullName evidence="2">Uncharacterized protein</fullName>
    </submittedName>
</protein>
<evidence type="ECO:0000256" key="1">
    <source>
        <dbReference type="SAM" id="MobiDB-lite"/>
    </source>
</evidence>
<reference evidence="3" key="1">
    <citation type="submission" date="2013-05" db="EMBL/GenBank/DDBJ databases">
        <title>The Genome sequence of Mucor circinelloides f. circinelloides 1006PhL.</title>
        <authorList>
            <consortium name="The Broad Institute Genomics Platform"/>
            <person name="Cuomo C."/>
            <person name="Earl A."/>
            <person name="Findley K."/>
            <person name="Lee S.C."/>
            <person name="Walker B."/>
            <person name="Young S."/>
            <person name="Zeng Q."/>
            <person name="Gargeya S."/>
            <person name="Fitzgerald M."/>
            <person name="Haas B."/>
            <person name="Abouelleil A."/>
            <person name="Allen A.W."/>
            <person name="Alvarado L."/>
            <person name="Arachchi H.M."/>
            <person name="Berlin A.M."/>
            <person name="Chapman S.B."/>
            <person name="Gainer-Dewar J."/>
            <person name="Goldberg J."/>
            <person name="Griggs A."/>
            <person name="Gujja S."/>
            <person name="Hansen M."/>
            <person name="Howarth C."/>
            <person name="Imamovic A."/>
            <person name="Ireland A."/>
            <person name="Larimer J."/>
            <person name="McCowan C."/>
            <person name="Murphy C."/>
            <person name="Pearson M."/>
            <person name="Poon T.W."/>
            <person name="Priest M."/>
            <person name="Roberts A."/>
            <person name="Saif S."/>
            <person name="Shea T."/>
            <person name="Sisk P."/>
            <person name="Sykes S."/>
            <person name="Wortman J."/>
            <person name="Nusbaum C."/>
            <person name="Birren B."/>
        </authorList>
    </citation>
    <scope>NUCLEOTIDE SEQUENCE [LARGE SCALE GENOMIC DNA]</scope>
    <source>
        <strain evidence="3">1006PhL</strain>
    </source>
</reference>
<dbReference type="AlphaFoldDB" id="S2JHJ7"/>
<dbReference type="EMBL" id="KE123929">
    <property type="protein sequence ID" value="EPB89811.1"/>
    <property type="molecule type" value="Genomic_DNA"/>
</dbReference>
<evidence type="ECO:0000313" key="3">
    <source>
        <dbReference type="Proteomes" id="UP000014254"/>
    </source>
</evidence>
<name>S2JHJ7_MUCC1</name>
<dbReference type="OrthoDB" id="2264767at2759"/>
<dbReference type="InParanoid" id="S2JHJ7"/>
<dbReference type="Proteomes" id="UP000014254">
    <property type="component" value="Unassembled WGS sequence"/>
</dbReference>
<feature type="region of interest" description="Disordered" evidence="1">
    <location>
        <begin position="1"/>
        <end position="35"/>
    </location>
</feature>
<dbReference type="OMA" id="SEMFNEM"/>
<organism evidence="2 3">
    <name type="scientific">Mucor circinelloides f. circinelloides (strain 1006PhL)</name>
    <name type="common">Mucormycosis agent</name>
    <name type="synonym">Calyptromyces circinelloides</name>
    <dbReference type="NCBI Taxonomy" id="1220926"/>
    <lineage>
        <taxon>Eukaryota</taxon>
        <taxon>Fungi</taxon>
        <taxon>Fungi incertae sedis</taxon>
        <taxon>Mucoromycota</taxon>
        <taxon>Mucoromycotina</taxon>
        <taxon>Mucoromycetes</taxon>
        <taxon>Mucorales</taxon>
        <taxon>Mucorineae</taxon>
        <taxon>Mucoraceae</taxon>
        <taxon>Mucor</taxon>
    </lineage>
</organism>
<accession>S2JHJ7</accession>